<keyword evidence="9" id="KW-1185">Reference proteome</keyword>
<evidence type="ECO:0000259" key="7">
    <source>
        <dbReference type="PROSITE" id="PS50850"/>
    </source>
</evidence>
<dbReference type="Proteomes" id="UP001430848">
    <property type="component" value="Unassembled WGS sequence"/>
</dbReference>
<feature type="transmembrane region" description="Helical" evidence="6">
    <location>
        <begin position="384"/>
        <end position="403"/>
    </location>
</feature>
<sequence length="577" mass="62114">MASKDNTSIEAVTVQGTSTPGSCEDEPLNRIPTVTSTATVEMVHDKPVFRPTRDFMLAFSALCVLGLACAFDATTLSVAIPTMSAALGGTALEAFWSGTSFLLASTVLQPTVASLSNIFGRKLLIYWSSALFAAGSLIAALAGNFSVVLAGRTVQGIGGGGILALTEVVITDLVPLAFRGHWLSMLSGVWSIGTVTGPLIGAGFAQDVSWRWIFYINLPVIAIGFVFVVLFLHQTKVPGDIMSKLKRFDWLGSVLFTVSSTGFLFGLTTGGVIEEWSSWRVLLPLIIGPFGLVAFAYWELRFAPEPIIHKGVFNNWDMVASYVLTVFHGMILWSILYFLILYYQGVKFYSPVISAVACLPETLTVAPSGLVVGIIAARTGIYRWSIWVGWALTTLGAGLLLLLEPGTSTVAWIFLNIPIGIGTGMLFPAMALSIQAASEPAHNGEAAAFFSFMRTFGQAVGVAVSGVIFQNVFRRKLLALPHFAFVADKFSKEATIVVEIIKKMEPSPQRSELVEAYNSSLKAIYVSMIAFAGFCLVLSASVKGYSLQQEHVTKQGLVQQAQEPKEPRDVESGTEKA</sequence>
<feature type="transmembrane region" description="Helical" evidence="6">
    <location>
        <begin position="212"/>
        <end position="232"/>
    </location>
</feature>
<evidence type="ECO:0000256" key="5">
    <source>
        <dbReference type="SAM" id="MobiDB-lite"/>
    </source>
</evidence>
<evidence type="ECO:0000256" key="6">
    <source>
        <dbReference type="SAM" id="Phobius"/>
    </source>
</evidence>
<organism evidence="8 9">
    <name type="scientific">Diaporthe eres</name>
    <name type="common">Phomopsis oblonga</name>
    <dbReference type="NCBI Taxonomy" id="83184"/>
    <lineage>
        <taxon>Eukaryota</taxon>
        <taxon>Fungi</taxon>
        <taxon>Dikarya</taxon>
        <taxon>Ascomycota</taxon>
        <taxon>Pezizomycotina</taxon>
        <taxon>Sordariomycetes</taxon>
        <taxon>Sordariomycetidae</taxon>
        <taxon>Diaporthales</taxon>
        <taxon>Diaporthaceae</taxon>
        <taxon>Diaporthe</taxon>
        <taxon>Diaporthe eres species complex</taxon>
    </lineage>
</organism>
<evidence type="ECO:0000256" key="2">
    <source>
        <dbReference type="ARBA" id="ARBA00022692"/>
    </source>
</evidence>
<proteinExistence type="predicted"/>
<feature type="compositionally biased region" description="Basic and acidic residues" evidence="5">
    <location>
        <begin position="563"/>
        <end position="577"/>
    </location>
</feature>
<dbReference type="PANTHER" id="PTHR23501">
    <property type="entry name" value="MAJOR FACILITATOR SUPERFAMILY"/>
    <property type="match status" value="1"/>
</dbReference>
<accession>A0ABR1PJ53</accession>
<feature type="transmembrane region" description="Helical" evidence="6">
    <location>
        <begin position="185"/>
        <end position="206"/>
    </location>
</feature>
<keyword evidence="2 6" id="KW-0812">Transmembrane</keyword>
<dbReference type="InterPro" id="IPR036259">
    <property type="entry name" value="MFS_trans_sf"/>
</dbReference>
<dbReference type="InterPro" id="IPR020846">
    <property type="entry name" value="MFS_dom"/>
</dbReference>
<feature type="transmembrane region" description="Helical" evidence="6">
    <location>
        <begin position="55"/>
        <end position="74"/>
    </location>
</feature>
<feature type="domain" description="Major facilitator superfamily (MFS) profile" evidence="7">
    <location>
        <begin position="58"/>
        <end position="505"/>
    </location>
</feature>
<dbReference type="Gene3D" id="1.20.1250.20">
    <property type="entry name" value="MFS general substrate transporter like domains"/>
    <property type="match status" value="2"/>
</dbReference>
<evidence type="ECO:0000313" key="8">
    <source>
        <dbReference type="EMBL" id="KAK7738061.1"/>
    </source>
</evidence>
<feature type="transmembrane region" description="Helical" evidence="6">
    <location>
        <begin position="279"/>
        <end position="298"/>
    </location>
</feature>
<feature type="transmembrane region" description="Helical" evidence="6">
    <location>
        <begin position="94"/>
        <end position="112"/>
    </location>
</feature>
<dbReference type="InterPro" id="IPR011701">
    <property type="entry name" value="MFS"/>
</dbReference>
<protein>
    <recommendedName>
        <fullName evidence="7">Major facilitator superfamily (MFS) profile domain-containing protein</fullName>
    </recommendedName>
</protein>
<reference evidence="8 9" key="1">
    <citation type="submission" date="2024-02" db="EMBL/GenBank/DDBJ databases">
        <title>De novo assembly and annotation of 12 fungi associated with fruit tree decline syndrome in Ontario, Canada.</title>
        <authorList>
            <person name="Sulman M."/>
            <person name="Ellouze W."/>
            <person name="Ilyukhin E."/>
        </authorList>
    </citation>
    <scope>NUCLEOTIDE SEQUENCE [LARGE SCALE GENOMIC DNA]</scope>
    <source>
        <strain evidence="8 9">M169</strain>
    </source>
</reference>
<name>A0ABR1PJ53_DIAER</name>
<evidence type="ECO:0000313" key="9">
    <source>
        <dbReference type="Proteomes" id="UP001430848"/>
    </source>
</evidence>
<feature type="compositionally biased region" description="Polar residues" evidence="5">
    <location>
        <begin position="1"/>
        <end position="21"/>
    </location>
</feature>
<gene>
    <name evidence="8" type="ORF">SLS63_002394</name>
</gene>
<keyword evidence="3 6" id="KW-1133">Transmembrane helix</keyword>
<evidence type="ECO:0000256" key="4">
    <source>
        <dbReference type="ARBA" id="ARBA00023136"/>
    </source>
</evidence>
<comment type="caution">
    <text evidence="8">The sequence shown here is derived from an EMBL/GenBank/DDBJ whole genome shotgun (WGS) entry which is preliminary data.</text>
</comment>
<keyword evidence="4 6" id="KW-0472">Membrane</keyword>
<feature type="transmembrane region" description="Helical" evidence="6">
    <location>
        <begin position="253"/>
        <end position="273"/>
    </location>
</feature>
<comment type="subcellular location">
    <subcellularLocation>
        <location evidence="1">Membrane</location>
        <topology evidence="1">Multi-pass membrane protein</topology>
    </subcellularLocation>
</comment>
<feature type="transmembrane region" description="Helical" evidence="6">
    <location>
        <begin position="352"/>
        <end position="377"/>
    </location>
</feature>
<dbReference type="PRINTS" id="PR01036">
    <property type="entry name" value="TCRTETB"/>
</dbReference>
<feature type="transmembrane region" description="Helical" evidence="6">
    <location>
        <begin position="319"/>
        <end position="340"/>
    </location>
</feature>
<feature type="transmembrane region" description="Helical" evidence="6">
    <location>
        <begin position="523"/>
        <end position="542"/>
    </location>
</feature>
<feature type="transmembrane region" description="Helical" evidence="6">
    <location>
        <begin position="446"/>
        <end position="469"/>
    </location>
</feature>
<feature type="region of interest" description="Disordered" evidence="5">
    <location>
        <begin position="556"/>
        <end position="577"/>
    </location>
</feature>
<feature type="transmembrane region" description="Helical" evidence="6">
    <location>
        <begin position="124"/>
        <end position="145"/>
    </location>
</feature>
<dbReference type="EMBL" id="JAKNSF020000006">
    <property type="protein sequence ID" value="KAK7738061.1"/>
    <property type="molecule type" value="Genomic_DNA"/>
</dbReference>
<feature type="region of interest" description="Disordered" evidence="5">
    <location>
        <begin position="1"/>
        <end position="27"/>
    </location>
</feature>
<dbReference type="PANTHER" id="PTHR23501:SF59">
    <property type="entry name" value="MAJOR FACILITATOR SUPERFAMILY (MFS) PROFILE DOMAIN-CONTAINING PROTEIN-RELATED"/>
    <property type="match status" value="1"/>
</dbReference>
<dbReference type="Pfam" id="PF07690">
    <property type="entry name" value="MFS_1"/>
    <property type="match status" value="2"/>
</dbReference>
<feature type="transmembrane region" description="Helical" evidence="6">
    <location>
        <begin position="409"/>
        <end position="434"/>
    </location>
</feature>
<evidence type="ECO:0000256" key="3">
    <source>
        <dbReference type="ARBA" id="ARBA00022989"/>
    </source>
</evidence>
<dbReference type="PROSITE" id="PS50850">
    <property type="entry name" value="MFS"/>
    <property type="match status" value="1"/>
</dbReference>
<evidence type="ECO:0000256" key="1">
    <source>
        <dbReference type="ARBA" id="ARBA00004141"/>
    </source>
</evidence>
<dbReference type="SUPFAM" id="SSF103473">
    <property type="entry name" value="MFS general substrate transporter"/>
    <property type="match status" value="2"/>
</dbReference>